<keyword evidence="7" id="KW-0238">DNA-binding</keyword>
<proteinExistence type="inferred from homology"/>
<keyword evidence="9" id="KW-0539">Nucleus</keyword>
<evidence type="ECO:0000256" key="3">
    <source>
        <dbReference type="ARBA" id="ARBA00022723"/>
    </source>
</evidence>
<dbReference type="InterPro" id="IPR021752">
    <property type="entry name" value="TF_Rrn7_Zf"/>
</dbReference>
<evidence type="ECO:0000256" key="2">
    <source>
        <dbReference type="ARBA" id="ARBA00006899"/>
    </source>
</evidence>
<sequence length="256" mass="27901">MDDLGWGSRFPSYLDARDRSSNAVKRDLPEDAGPRLFCDACGGVEFDSGDDGFYYCRLCGSQSQDVVDTGYAEEDVFGDAQGSGALYHIHRHRAQKHSQDPAAPAISKDDVLRSLSKSLAAGSGGVVKKEQEKALPYGFEDQPSEPRDFGAGPCLDAETLARGIRLRYVQGLQVILQLQCEALVEKFGVSPLICGLAGTIWLRYVASSMVFDEGWGQKVIAESEATVSQSRDDNPGKDLFIFMLLSPLNSSYPIFV</sequence>
<dbReference type="GO" id="GO:0070860">
    <property type="term" value="C:RNA polymerase I core factor complex"/>
    <property type="evidence" value="ECO:0007669"/>
    <property type="project" value="InterPro"/>
</dbReference>
<dbReference type="PANTHER" id="PTHR31576">
    <property type="entry name" value="TATA BOX-BINDING PROTEIN-ASSOCIATED FACTOR RNA POLYMERASE I SUBUNIT B"/>
    <property type="match status" value="1"/>
</dbReference>
<evidence type="ECO:0000256" key="7">
    <source>
        <dbReference type="ARBA" id="ARBA00023125"/>
    </source>
</evidence>
<evidence type="ECO:0000259" key="10">
    <source>
        <dbReference type="Pfam" id="PF11781"/>
    </source>
</evidence>
<dbReference type="GO" id="GO:0008270">
    <property type="term" value="F:zinc ion binding"/>
    <property type="evidence" value="ECO:0007669"/>
    <property type="project" value="UniProtKB-KW"/>
</dbReference>
<dbReference type="InterPro" id="IPR033599">
    <property type="entry name" value="TAF1B/Rrn7"/>
</dbReference>
<accession>A0A426YUB6</accession>
<evidence type="ECO:0000256" key="9">
    <source>
        <dbReference type="ARBA" id="ARBA00023242"/>
    </source>
</evidence>
<feature type="domain" description="RRN7-type" evidence="10">
    <location>
        <begin position="38"/>
        <end position="63"/>
    </location>
</feature>
<evidence type="ECO:0000256" key="6">
    <source>
        <dbReference type="ARBA" id="ARBA00023015"/>
    </source>
</evidence>
<dbReference type="Pfam" id="PF11781">
    <property type="entry name" value="Zn_ribbon_RRN7"/>
    <property type="match status" value="1"/>
</dbReference>
<keyword evidence="4" id="KW-0863">Zinc-finger</keyword>
<comment type="similarity">
    <text evidence="2">Belongs to the RRN7/TAF1B family.</text>
</comment>
<dbReference type="EMBL" id="AMZH03010167">
    <property type="protein sequence ID" value="RRT55271.1"/>
    <property type="molecule type" value="Genomic_DNA"/>
</dbReference>
<protein>
    <recommendedName>
        <fullName evidence="10">RRN7-type domain-containing protein</fullName>
    </recommendedName>
</protein>
<evidence type="ECO:0000256" key="1">
    <source>
        <dbReference type="ARBA" id="ARBA00004604"/>
    </source>
</evidence>
<keyword evidence="3" id="KW-0479">Metal-binding</keyword>
<dbReference type="PANTHER" id="PTHR31576:SF2">
    <property type="entry name" value="TATA BOX-BINDING PROTEIN-ASSOCIATED FACTOR RNA POLYMERASE I SUBUNIT B"/>
    <property type="match status" value="1"/>
</dbReference>
<dbReference type="GO" id="GO:0042790">
    <property type="term" value="P:nucleolar large rRNA transcription by RNA polymerase I"/>
    <property type="evidence" value="ECO:0007669"/>
    <property type="project" value="TreeGrafter"/>
</dbReference>
<gene>
    <name evidence="11" type="ORF">B296_00029255</name>
</gene>
<dbReference type="Proteomes" id="UP000287651">
    <property type="component" value="Unassembled WGS sequence"/>
</dbReference>
<dbReference type="AlphaFoldDB" id="A0A426YUB6"/>
<name>A0A426YUB6_ENSVE</name>
<keyword evidence="6" id="KW-0805">Transcription regulation</keyword>
<comment type="subcellular location">
    <subcellularLocation>
        <location evidence="1">Nucleus</location>
        <location evidence="1">Nucleolus</location>
    </subcellularLocation>
</comment>
<keyword evidence="5" id="KW-0862">Zinc</keyword>
<reference evidence="11 12" key="1">
    <citation type="journal article" date="2014" name="Agronomy (Basel)">
        <title>A Draft Genome Sequence for Ensete ventricosum, the Drought-Tolerant Tree Against Hunger.</title>
        <authorList>
            <person name="Harrison J."/>
            <person name="Moore K.A."/>
            <person name="Paszkiewicz K."/>
            <person name="Jones T."/>
            <person name="Grant M."/>
            <person name="Ambacheew D."/>
            <person name="Muzemil S."/>
            <person name="Studholme D.J."/>
        </authorList>
    </citation>
    <scope>NUCLEOTIDE SEQUENCE [LARGE SCALE GENOMIC DNA]</scope>
</reference>
<keyword evidence="8" id="KW-0804">Transcription</keyword>
<evidence type="ECO:0000313" key="12">
    <source>
        <dbReference type="Proteomes" id="UP000287651"/>
    </source>
</evidence>
<evidence type="ECO:0000256" key="8">
    <source>
        <dbReference type="ARBA" id="ARBA00023163"/>
    </source>
</evidence>
<comment type="caution">
    <text evidence="11">The sequence shown here is derived from an EMBL/GenBank/DDBJ whole genome shotgun (WGS) entry which is preliminary data.</text>
</comment>
<evidence type="ECO:0000313" key="11">
    <source>
        <dbReference type="EMBL" id="RRT55271.1"/>
    </source>
</evidence>
<evidence type="ECO:0000256" key="5">
    <source>
        <dbReference type="ARBA" id="ARBA00022833"/>
    </source>
</evidence>
<organism evidence="11 12">
    <name type="scientific">Ensete ventricosum</name>
    <name type="common">Abyssinian banana</name>
    <name type="synonym">Musa ensete</name>
    <dbReference type="NCBI Taxonomy" id="4639"/>
    <lineage>
        <taxon>Eukaryota</taxon>
        <taxon>Viridiplantae</taxon>
        <taxon>Streptophyta</taxon>
        <taxon>Embryophyta</taxon>
        <taxon>Tracheophyta</taxon>
        <taxon>Spermatophyta</taxon>
        <taxon>Magnoliopsida</taxon>
        <taxon>Liliopsida</taxon>
        <taxon>Zingiberales</taxon>
        <taxon>Musaceae</taxon>
        <taxon>Ensete</taxon>
    </lineage>
</organism>
<evidence type="ECO:0000256" key="4">
    <source>
        <dbReference type="ARBA" id="ARBA00022771"/>
    </source>
</evidence>
<dbReference type="GO" id="GO:0001164">
    <property type="term" value="F:RNA polymerase I core promoter sequence-specific DNA binding"/>
    <property type="evidence" value="ECO:0007669"/>
    <property type="project" value="InterPro"/>
</dbReference>